<proteinExistence type="predicted"/>
<protein>
    <submittedName>
        <fullName evidence="1">Fructosyl amino acid oxidase</fullName>
    </submittedName>
</protein>
<dbReference type="EMBL" id="BSXG01000045">
    <property type="protein sequence ID" value="GME28212.1"/>
    <property type="molecule type" value="Genomic_DNA"/>
</dbReference>
<sequence length="432" mass="47544">MPAPSNPHTQTLIIGAGAFGLSTAYHLASRGHTSITLLDPSPAPSPSAASTDISKIIRADYNTPLYAQLGLDAIAAWRADPLYAGLYHVPGWVLAARERSVPFVEGSVAVAAALGMRGVERLDGAEEVRRRWPVVTGALDGWNACVWNPAAGWADSGEAVRRMAEAAGRMGVRYVSGEEGTMARLLVEGGRVRGVVAADGTEHRAERVVLAAGAWSGVLVDLEGQLTAKGHSVAHIQLTPEEVKRYEGMPVMDNLELGYFFPPVVGGVFKLAHSQFLTNTQTTKDGITTSVPRTFREHPEDDLPLEIEAEMRQNLRRVFPELADRPFCFTRLCWDADTEDRHWLVDKHPKYEGLYLACGGSAHSFKFLPVMGKYVADFLEGKLDPEIAKNWRWRAGEKLEGKNLAHMDPERELNDMTGWRGRRLRENSNVKL</sequence>
<evidence type="ECO:0000313" key="1">
    <source>
        <dbReference type="EMBL" id="GME28212.1"/>
    </source>
</evidence>
<organism evidence="1 2">
    <name type="scientific">Neofusicoccum parvum</name>
    <dbReference type="NCBI Taxonomy" id="310453"/>
    <lineage>
        <taxon>Eukaryota</taxon>
        <taxon>Fungi</taxon>
        <taxon>Dikarya</taxon>
        <taxon>Ascomycota</taxon>
        <taxon>Pezizomycotina</taxon>
        <taxon>Dothideomycetes</taxon>
        <taxon>Dothideomycetes incertae sedis</taxon>
        <taxon>Botryosphaeriales</taxon>
        <taxon>Botryosphaeriaceae</taxon>
        <taxon>Neofusicoccum</taxon>
    </lineage>
</organism>
<dbReference type="Proteomes" id="UP001165186">
    <property type="component" value="Unassembled WGS sequence"/>
</dbReference>
<comment type="caution">
    <text evidence="1">The sequence shown here is derived from an EMBL/GenBank/DDBJ whole genome shotgun (WGS) entry which is preliminary data.</text>
</comment>
<accession>A0ACB5S650</accession>
<keyword evidence="2" id="KW-1185">Reference proteome</keyword>
<evidence type="ECO:0000313" key="2">
    <source>
        <dbReference type="Proteomes" id="UP001165186"/>
    </source>
</evidence>
<gene>
    <name evidence="1" type="primary">g5294</name>
    <name evidence="1" type="ORF">NpPPO83_00005294</name>
</gene>
<name>A0ACB5S650_9PEZI</name>
<reference evidence="1" key="1">
    <citation type="submission" date="2024-09" db="EMBL/GenBank/DDBJ databases">
        <title>Draft Genome Sequences of Neofusicoccum parvum.</title>
        <authorList>
            <person name="Ashida A."/>
            <person name="Camagna M."/>
            <person name="Tanaka A."/>
            <person name="Takemoto D."/>
        </authorList>
    </citation>
    <scope>NUCLEOTIDE SEQUENCE</scope>
    <source>
        <strain evidence="1">PPO83</strain>
    </source>
</reference>